<keyword evidence="1" id="KW-0472">Membrane</keyword>
<dbReference type="Proteomes" id="UP001054945">
    <property type="component" value="Unassembled WGS sequence"/>
</dbReference>
<dbReference type="AlphaFoldDB" id="A0AAV4YD76"/>
<comment type="caution">
    <text evidence="2">The sequence shown here is derived from an EMBL/GenBank/DDBJ whole genome shotgun (WGS) entry which is preliminary data.</text>
</comment>
<reference evidence="2 3" key="1">
    <citation type="submission" date="2021-06" db="EMBL/GenBank/DDBJ databases">
        <title>Caerostris extrusa draft genome.</title>
        <authorList>
            <person name="Kono N."/>
            <person name="Arakawa K."/>
        </authorList>
    </citation>
    <scope>NUCLEOTIDE SEQUENCE [LARGE SCALE GENOMIC DNA]</scope>
</reference>
<name>A0AAV4YD76_CAEEX</name>
<organism evidence="2 3">
    <name type="scientific">Caerostris extrusa</name>
    <name type="common">Bark spider</name>
    <name type="synonym">Caerostris bankana</name>
    <dbReference type="NCBI Taxonomy" id="172846"/>
    <lineage>
        <taxon>Eukaryota</taxon>
        <taxon>Metazoa</taxon>
        <taxon>Ecdysozoa</taxon>
        <taxon>Arthropoda</taxon>
        <taxon>Chelicerata</taxon>
        <taxon>Arachnida</taxon>
        <taxon>Araneae</taxon>
        <taxon>Araneomorphae</taxon>
        <taxon>Entelegynae</taxon>
        <taxon>Araneoidea</taxon>
        <taxon>Araneidae</taxon>
        <taxon>Caerostris</taxon>
    </lineage>
</organism>
<accession>A0AAV4YD76</accession>
<evidence type="ECO:0000313" key="3">
    <source>
        <dbReference type="Proteomes" id="UP001054945"/>
    </source>
</evidence>
<keyword evidence="1" id="KW-0812">Transmembrane</keyword>
<evidence type="ECO:0000256" key="1">
    <source>
        <dbReference type="SAM" id="Phobius"/>
    </source>
</evidence>
<proteinExistence type="predicted"/>
<gene>
    <name evidence="2" type="ORF">CEXT_26051</name>
</gene>
<dbReference type="EMBL" id="BPLR01001718">
    <property type="protein sequence ID" value="GIZ04325.1"/>
    <property type="molecule type" value="Genomic_DNA"/>
</dbReference>
<feature type="transmembrane region" description="Helical" evidence="1">
    <location>
        <begin position="52"/>
        <end position="70"/>
    </location>
</feature>
<keyword evidence="1" id="KW-1133">Transmembrane helix</keyword>
<sequence length="78" mass="8810">MSKLNTFLLKSLFPAYCTAIITLHQVIEERRGMFYRPTGNVLSKLQDHTMRVNIKLCLIGLLVAVMYVAAEPEPESGQ</sequence>
<keyword evidence="3" id="KW-1185">Reference proteome</keyword>
<protein>
    <submittedName>
        <fullName evidence="2">Uncharacterized protein</fullName>
    </submittedName>
</protein>
<evidence type="ECO:0000313" key="2">
    <source>
        <dbReference type="EMBL" id="GIZ04325.1"/>
    </source>
</evidence>